<sequence length="83" mass="9418">MYELFDRLDASFANRSAQTQKQKDKKRKVFELLFGGVDGDFESRGLVPDLIWISLLYANHQGYEEVIVKATSRSSNCSQEGAL</sequence>
<dbReference type="GeneID" id="54333731"/>
<dbReference type="Proteomes" id="UP000308092">
    <property type="component" value="Unassembled WGS sequence"/>
</dbReference>
<comment type="caution">
    <text evidence="2">The sequence shown here is derived from an EMBL/GenBank/DDBJ whole genome shotgun (WGS) entry which is preliminary data.</text>
</comment>
<accession>A0A4S3JV70</accession>
<dbReference type="AlphaFoldDB" id="A0A4S3JV70"/>
<dbReference type="Proteomes" id="UP000324241">
    <property type="component" value="Unassembled WGS sequence"/>
</dbReference>
<evidence type="ECO:0000313" key="3">
    <source>
        <dbReference type="Proteomes" id="UP000308092"/>
    </source>
</evidence>
<dbReference type="VEuPathDB" id="FungiDB:EYZ11_001212"/>
<reference evidence="2 3" key="1">
    <citation type="submission" date="2019-03" db="EMBL/GenBank/DDBJ databases">
        <title>The genome sequence of a newly discovered highly antifungal drug resistant Aspergillus species, Aspergillus tanneri NIH 1004.</title>
        <authorList>
            <person name="Mounaud S."/>
            <person name="Singh I."/>
            <person name="Joardar V."/>
            <person name="Pakala S."/>
            <person name="Pakala S."/>
            <person name="Venepally P."/>
            <person name="Hoover J."/>
            <person name="Nierman W."/>
            <person name="Chung J."/>
            <person name="Losada L."/>
        </authorList>
    </citation>
    <scope>NUCLEOTIDE SEQUENCE [LARGE SCALE GENOMIC DNA]</scope>
    <source>
        <strain evidence="2 3">NIH1004</strain>
    </source>
</reference>
<keyword evidence="3" id="KW-1185">Reference proteome</keyword>
<organism evidence="2 3">
    <name type="scientific">Aspergillus tanneri</name>
    <dbReference type="NCBI Taxonomy" id="1220188"/>
    <lineage>
        <taxon>Eukaryota</taxon>
        <taxon>Fungi</taxon>
        <taxon>Dikarya</taxon>
        <taxon>Ascomycota</taxon>
        <taxon>Pezizomycotina</taxon>
        <taxon>Eurotiomycetes</taxon>
        <taxon>Eurotiomycetidae</taxon>
        <taxon>Eurotiales</taxon>
        <taxon>Aspergillaceae</taxon>
        <taxon>Aspergillus</taxon>
        <taxon>Aspergillus subgen. Circumdati</taxon>
    </lineage>
</organism>
<gene>
    <name evidence="1" type="ORF">ATNIH1004_011030</name>
    <name evidence="2" type="ORF">EYZ11_001212</name>
</gene>
<evidence type="ECO:0000313" key="2">
    <source>
        <dbReference type="EMBL" id="THC99306.1"/>
    </source>
</evidence>
<evidence type="ECO:0000313" key="1">
    <source>
        <dbReference type="EMBL" id="KAA8642089.1"/>
    </source>
</evidence>
<dbReference type="EMBL" id="SOSA01000021">
    <property type="protein sequence ID" value="THC99306.1"/>
    <property type="molecule type" value="Genomic_DNA"/>
</dbReference>
<protein>
    <submittedName>
        <fullName evidence="2">Uncharacterized protein</fullName>
    </submittedName>
</protein>
<proteinExistence type="predicted"/>
<name>A0A4S3JV70_9EURO</name>
<reference evidence="1 4" key="2">
    <citation type="submission" date="2019-08" db="EMBL/GenBank/DDBJ databases">
        <title>The genome sequence of a newly discovered highly antifungal drug resistant Aspergillus species, Aspergillus tanneri NIH 1004.</title>
        <authorList>
            <person name="Mounaud S."/>
            <person name="Singh I."/>
            <person name="Joardar V."/>
            <person name="Pakala S."/>
            <person name="Pakala S."/>
            <person name="Venepally P."/>
            <person name="Chung J.K."/>
            <person name="Losada L."/>
            <person name="Nierman W.C."/>
        </authorList>
    </citation>
    <scope>NUCLEOTIDE SEQUENCE [LARGE SCALE GENOMIC DNA]</scope>
    <source>
        <strain evidence="1 4">NIH1004</strain>
    </source>
</reference>
<dbReference type="OrthoDB" id="4463785at2759"/>
<dbReference type="RefSeq" id="XP_033421451.1">
    <property type="nucleotide sequence ID" value="XM_033575596.1"/>
</dbReference>
<evidence type="ECO:0000313" key="4">
    <source>
        <dbReference type="Proteomes" id="UP000324241"/>
    </source>
</evidence>
<dbReference type="EMBL" id="QUQM01000008">
    <property type="protein sequence ID" value="KAA8642089.1"/>
    <property type="molecule type" value="Genomic_DNA"/>
</dbReference>